<keyword evidence="2" id="KW-1185">Reference proteome</keyword>
<dbReference type="AlphaFoldDB" id="A0A654LVB5"/>
<protein>
    <submittedName>
        <fullName evidence="1">Uncharacterized protein</fullName>
    </submittedName>
</protein>
<dbReference type="Proteomes" id="UP000058925">
    <property type="component" value="Chromosome"/>
</dbReference>
<dbReference type="EMBL" id="CP012850">
    <property type="protein sequence ID" value="ALI34319.1"/>
    <property type="molecule type" value="Genomic_DNA"/>
</dbReference>
<evidence type="ECO:0000313" key="1">
    <source>
        <dbReference type="EMBL" id="ALI34319.1"/>
    </source>
</evidence>
<gene>
    <name evidence="1" type="ORF">NMY3_00105</name>
</gene>
<reference evidence="2" key="1">
    <citation type="submission" date="2015-10" db="EMBL/GenBank/DDBJ databases">
        <title>Niche specialization of a soil ammonia-oxidizing archaeon, Candidatus Nitrosocosmicus oleophilus.</title>
        <authorList>
            <person name="Jung M.-Y."/>
            <person name="Rhee S.-K."/>
        </authorList>
    </citation>
    <scope>NUCLEOTIDE SEQUENCE [LARGE SCALE GENOMIC DNA]</scope>
    <source>
        <strain evidence="2">MY3</strain>
    </source>
</reference>
<evidence type="ECO:0000313" key="2">
    <source>
        <dbReference type="Proteomes" id="UP000058925"/>
    </source>
</evidence>
<accession>A0A654LVB5</accession>
<dbReference type="KEGG" id="taa:NMY3_00105"/>
<name>A0A654LVB5_9ARCH</name>
<proteinExistence type="predicted"/>
<sequence length="77" mass="8854">MLLLCTEVCTEVSSNAYCAKARGDTNDNVYCTAIIRKKEIKDFWEIMLIPVCSCIKKNQSSFLLLFSFVQFLSYLKL</sequence>
<organism evidence="1 2">
    <name type="scientific">Candidatus Nitrosocosmicus oleophilus</name>
    <dbReference type="NCBI Taxonomy" id="1353260"/>
    <lineage>
        <taxon>Archaea</taxon>
        <taxon>Nitrososphaerota</taxon>
        <taxon>Nitrososphaeria</taxon>
        <taxon>Nitrososphaerales</taxon>
        <taxon>Nitrososphaeraceae</taxon>
        <taxon>Candidatus Nitrosocosmicus</taxon>
    </lineage>
</organism>